<evidence type="ECO:0000256" key="7">
    <source>
        <dbReference type="ARBA" id="ARBA00023065"/>
    </source>
</evidence>
<dbReference type="InterPro" id="IPR013099">
    <property type="entry name" value="K_chnl_dom"/>
</dbReference>
<keyword evidence="10" id="KW-0175">Coiled coil</keyword>
<organism evidence="14 15">
    <name type="scientific">Donacobius atricapilla</name>
    <dbReference type="NCBI Taxonomy" id="237420"/>
    <lineage>
        <taxon>Eukaryota</taxon>
        <taxon>Metazoa</taxon>
        <taxon>Chordata</taxon>
        <taxon>Craniata</taxon>
        <taxon>Vertebrata</taxon>
        <taxon>Euteleostomi</taxon>
        <taxon>Archelosauria</taxon>
        <taxon>Archosauria</taxon>
        <taxon>Dinosauria</taxon>
        <taxon>Saurischia</taxon>
        <taxon>Theropoda</taxon>
        <taxon>Coelurosauria</taxon>
        <taxon>Aves</taxon>
        <taxon>Neognathae</taxon>
        <taxon>Neoaves</taxon>
        <taxon>Telluraves</taxon>
        <taxon>Australaves</taxon>
        <taxon>Passeriformes</taxon>
        <taxon>Mimidae</taxon>
        <taxon>Donacobius</taxon>
    </lineage>
</organism>
<accession>A0A851JFI2</accession>
<gene>
    <name evidence="14" type="primary">Kcnn3</name>
    <name evidence="14" type="ORF">DONATR_R13576</name>
</gene>
<dbReference type="SMART" id="SM01053">
    <property type="entry name" value="CaMBD"/>
    <property type="match status" value="1"/>
</dbReference>
<evidence type="ECO:0000256" key="5">
    <source>
        <dbReference type="ARBA" id="ARBA00022860"/>
    </source>
</evidence>
<evidence type="ECO:0000256" key="10">
    <source>
        <dbReference type="SAM" id="Coils"/>
    </source>
</evidence>
<feature type="non-terminal residue" evidence="14">
    <location>
        <position position="1"/>
    </location>
</feature>
<keyword evidence="3" id="KW-0813">Transport</keyword>
<evidence type="ECO:0000256" key="4">
    <source>
        <dbReference type="ARBA" id="ARBA00022692"/>
    </source>
</evidence>
<feature type="transmembrane region" description="Helical" evidence="12">
    <location>
        <begin position="186"/>
        <end position="211"/>
    </location>
</feature>
<dbReference type="FunFam" id="1.10.287.70:FF:000027">
    <property type="entry name" value="Small conductance calcium-activated potassium channel, isoform O"/>
    <property type="match status" value="1"/>
</dbReference>
<keyword evidence="15" id="KW-1185">Reference proteome</keyword>
<dbReference type="Pfam" id="PF03530">
    <property type="entry name" value="SK_channel"/>
    <property type="match status" value="1"/>
</dbReference>
<dbReference type="InterPro" id="IPR004178">
    <property type="entry name" value="CaM-bd_dom"/>
</dbReference>
<evidence type="ECO:0000256" key="9">
    <source>
        <dbReference type="ARBA" id="ARBA00023303"/>
    </source>
</evidence>
<feature type="coiled-coil region" evidence="10">
    <location>
        <begin position="391"/>
        <end position="418"/>
    </location>
</feature>
<feature type="non-terminal residue" evidence="14">
    <location>
        <position position="480"/>
    </location>
</feature>
<dbReference type="Pfam" id="PF02888">
    <property type="entry name" value="CaMBD"/>
    <property type="match status" value="1"/>
</dbReference>
<dbReference type="InterPro" id="IPR015449">
    <property type="entry name" value="K_chnl_Ca-activ_SK"/>
</dbReference>
<feature type="transmembrane region" description="Helical" evidence="12">
    <location>
        <begin position="231"/>
        <end position="248"/>
    </location>
</feature>
<dbReference type="FunFam" id="1.10.287.70:FF:000022">
    <property type="entry name" value="Small conductance calcium-activated potassium channel, isoform O"/>
    <property type="match status" value="1"/>
</dbReference>
<dbReference type="GO" id="GO:0016020">
    <property type="term" value="C:membrane"/>
    <property type="evidence" value="ECO:0007669"/>
    <property type="project" value="UniProtKB-SubCell"/>
</dbReference>
<evidence type="ECO:0000313" key="14">
    <source>
        <dbReference type="EMBL" id="NXB77360.1"/>
    </source>
</evidence>
<dbReference type="GO" id="GO:0016286">
    <property type="term" value="F:small conductance calcium-activated potassium channel activity"/>
    <property type="evidence" value="ECO:0007669"/>
    <property type="project" value="InterPro"/>
</dbReference>
<evidence type="ECO:0000256" key="3">
    <source>
        <dbReference type="ARBA" id="ARBA00022448"/>
    </source>
</evidence>
<keyword evidence="5" id="KW-0112">Calmodulin-binding</keyword>
<keyword evidence="6 12" id="KW-1133">Transmembrane helix</keyword>
<dbReference type="Gene3D" id="1.10.287.70">
    <property type="match status" value="2"/>
</dbReference>
<dbReference type="Proteomes" id="UP000660704">
    <property type="component" value="Unassembled WGS sequence"/>
</dbReference>
<keyword evidence="4 12" id="KW-0812">Transmembrane</keyword>
<dbReference type="EMBL" id="WBMY01010961">
    <property type="protein sequence ID" value="NXB77360.1"/>
    <property type="molecule type" value="Genomic_DNA"/>
</dbReference>
<evidence type="ECO:0000313" key="15">
    <source>
        <dbReference type="Proteomes" id="UP000660704"/>
    </source>
</evidence>
<comment type="subcellular location">
    <subcellularLocation>
        <location evidence="2">Cytoplasm</location>
        <location evidence="2">Myofibril</location>
        <location evidence="2">Sarcomere</location>
        <location evidence="2">Z line</location>
    </subcellularLocation>
    <subcellularLocation>
        <location evidence="1">Membrane</location>
        <topology evidence="1">Multi-pass membrane protein</topology>
    </subcellularLocation>
</comment>
<proteinExistence type="predicted"/>
<protein>
    <submittedName>
        <fullName evidence="14">KCNN3 protein</fullName>
    </submittedName>
</protein>
<feature type="transmembrane region" description="Helical" evidence="12">
    <location>
        <begin position="20"/>
        <end position="39"/>
    </location>
</feature>
<feature type="transmembrane region" description="Helical" evidence="12">
    <location>
        <begin position="51"/>
        <end position="74"/>
    </location>
</feature>
<comment type="caution">
    <text evidence="14">The sequence shown here is derived from an EMBL/GenBank/DDBJ whole genome shotgun (WGS) entry which is preliminary data.</text>
</comment>
<feature type="transmembrane region" description="Helical" evidence="12">
    <location>
        <begin position="260"/>
        <end position="280"/>
    </location>
</feature>
<keyword evidence="9" id="KW-0407">Ion channel</keyword>
<dbReference type="SUPFAM" id="SSF81327">
    <property type="entry name" value="Small-conductance potassium channel"/>
    <property type="match status" value="1"/>
</dbReference>
<dbReference type="InterPro" id="IPR036122">
    <property type="entry name" value="CaM-bd_dom_sf"/>
</dbReference>
<dbReference type="PRINTS" id="PR01451">
    <property type="entry name" value="SKCHANNEL"/>
</dbReference>
<evidence type="ECO:0000256" key="6">
    <source>
        <dbReference type="ARBA" id="ARBA00022989"/>
    </source>
</evidence>
<dbReference type="Pfam" id="PF07885">
    <property type="entry name" value="Ion_trans_2"/>
    <property type="match status" value="1"/>
</dbReference>
<feature type="region of interest" description="Disordered" evidence="11">
    <location>
        <begin position="450"/>
        <end position="480"/>
    </location>
</feature>
<evidence type="ECO:0000256" key="1">
    <source>
        <dbReference type="ARBA" id="ARBA00004141"/>
    </source>
</evidence>
<dbReference type="AlphaFoldDB" id="A0A851JFI2"/>
<dbReference type="SUPFAM" id="SSF81324">
    <property type="entry name" value="Voltage-gated potassium channels"/>
    <property type="match status" value="1"/>
</dbReference>
<dbReference type="GO" id="GO:0005516">
    <property type="term" value="F:calmodulin binding"/>
    <property type="evidence" value="ECO:0007669"/>
    <property type="project" value="UniProtKB-KW"/>
</dbReference>
<feature type="domain" description="Calmodulin-binding" evidence="13">
    <location>
        <begin position="298"/>
        <end position="374"/>
    </location>
</feature>
<feature type="compositionally biased region" description="Low complexity" evidence="11">
    <location>
        <begin position="466"/>
        <end position="480"/>
    </location>
</feature>
<sequence length="480" mass="54253">QNIGYRLGHRRALFEKRKRLSDYALIFGMFGIVVMVIETELSWGLYSKDSMFSLALKCLISLSTVILLGLIIAYHTREVQLFVIDNGADDWRIAMTYERILYISLEMLVCAIHPIPGEYKFFWTARLAFSYTPSRAEADVDIILSIPMFLRLYLIARVMLLHSKLFTDASSRSIGALNKINFNTRFVMKTLMTICPGTVLLVFSISLWIIAAWTVRVCERYHDQQDVTSNFLGAMWLISITFLSIGYGDMVPHTYCGKGVCLLTGIMGAGCTALVVAVVARKLELTKAEKHVHNFMMDTQLTKRIKNAAANVLRETWLIYKHTKLLKKIDHAKVRKHQRKFLQAIHQLRSVKMEQRKLSDQANTLVDLSKASPTGTLWLGQTMQNVMYDLITELNDRSEDLEKQISGLESKLEQLSASFNSLPLLMADMLRQQQQRLLTAVLEARGVSMPVGTPQTPLSESPIGVSSTSFPTPYTSSSSC</sequence>
<evidence type="ECO:0000256" key="11">
    <source>
        <dbReference type="SAM" id="MobiDB-lite"/>
    </source>
</evidence>
<keyword evidence="7" id="KW-0406">Ion transport</keyword>
<evidence type="ECO:0000256" key="2">
    <source>
        <dbReference type="ARBA" id="ARBA00004216"/>
    </source>
</evidence>
<evidence type="ECO:0000259" key="13">
    <source>
        <dbReference type="SMART" id="SM01053"/>
    </source>
</evidence>
<reference evidence="14" key="1">
    <citation type="submission" date="2019-09" db="EMBL/GenBank/DDBJ databases">
        <title>Bird 10,000 Genomes (B10K) Project - Family phase.</title>
        <authorList>
            <person name="Zhang G."/>
        </authorList>
    </citation>
    <scope>NUCLEOTIDE SEQUENCE</scope>
    <source>
        <strain evidence="14">B10K-DU-001-63</strain>
        <tissue evidence="14">Muscle</tissue>
    </source>
</reference>
<evidence type="ECO:0000256" key="8">
    <source>
        <dbReference type="ARBA" id="ARBA00023136"/>
    </source>
</evidence>
<keyword evidence="8 12" id="KW-0472">Membrane</keyword>
<name>A0A851JFI2_9PASS</name>
<evidence type="ECO:0000256" key="12">
    <source>
        <dbReference type="SAM" id="Phobius"/>
    </source>
</evidence>
<dbReference type="GO" id="GO:0030018">
    <property type="term" value="C:Z disc"/>
    <property type="evidence" value="ECO:0007669"/>
    <property type="project" value="UniProtKB-SubCell"/>
</dbReference>
<dbReference type="PANTHER" id="PTHR10153">
    <property type="entry name" value="SMALL CONDUCTANCE CALCIUM-ACTIVATED POTASSIUM CHANNEL"/>
    <property type="match status" value="1"/>
</dbReference>